<reference evidence="1" key="1">
    <citation type="submission" date="2021-06" db="EMBL/GenBank/DDBJ databases">
        <authorList>
            <person name="Kallberg Y."/>
            <person name="Tangrot J."/>
            <person name="Rosling A."/>
        </authorList>
    </citation>
    <scope>NUCLEOTIDE SEQUENCE</scope>
    <source>
        <strain evidence="1">AU212A</strain>
    </source>
</reference>
<gene>
    <name evidence="1" type="ORF">SCALOS_LOCUS5232</name>
</gene>
<organism evidence="1 2">
    <name type="scientific">Scutellospora calospora</name>
    <dbReference type="NCBI Taxonomy" id="85575"/>
    <lineage>
        <taxon>Eukaryota</taxon>
        <taxon>Fungi</taxon>
        <taxon>Fungi incertae sedis</taxon>
        <taxon>Mucoromycota</taxon>
        <taxon>Glomeromycotina</taxon>
        <taxon>Glomeromycetes</taxon>
        <taxon>Diversisporales</taxon>
        <taxon>Gigasporaceae</taxon>
        <taxon>Scutellospora</taxon>
    </lineage>
</organism>
<sequence length="199" mass="23089">YKNSNRKIEPELMNIIQKNRQIDRLISDCNDTNLSKALSILALRQSSRNLGNYEISNEDTINFIFMSSSVEEEMNIFILPEDLELDGSIGISPIINQYGRVRISNKVFRSTFSKRHENSSRILAKFAENRDVITYSDQYKKIDEKLRYQLSISKNNDKLCNVELWNNDFYNLDHDCIIPVHNILGRFVAGTFMVGSKKP</sequence>
<evidence type="ECO:0000313" key="1">
    <source>
        <dbReference type="EMBL" id="CAG8552530.1"/>
    </source>
</evidence>
<comment type="caution">
    <text evidence="1">The sequence shown here is derived from an EMBL/GenBank/DDBJ whole genome shotgun (WGS) entry which is preliminary data.</text>
</comment>
<evidence type="ECO:0000313" key="2">
    <source>
        <dbReference type="Proteomes" id="UP000789860"/>
    </source>
</evidence>
<dbReference type="Proteomes" id="UP000789860">
    <property type="component" value="Unassembled WGS sequence"/>
</dbReference>
<name>A0ACA9LUW2_9GLOM</name>
<accession>A0ACA9LUW2</accession>
<proteinExistence type="predicted"/>
<keyword evidence="2" id="KW-1185">Reference proteome</keyword>
<protein>
    <submittedName>
        <fullName evidence="1">6393_t:CDS:1</fullName>
    </submittedName>
</protein>
<dbReference type="EMBL" id="CAJVPM010008155">
    <property type="protein sequence ID" value="CAG8552530.1"/>
    <property type="molecule type" value="Genomic_DNA"/>
</dbReference>
<feature type="non-terminal residue" evidence="1">
    <location>
        <position position="1"/>
    </location>
</feature>